<feature type="domain" description="Tail specific protease" evidence="1">
    <location>
        <begin position="236"/>
        <end position="390"/>
    </location>
</feature>
<dbReference type="Gene3D" id="3.90.226.10">
    <property type="entry name" value="2-enoyl-CoA Hydratase, Chain A, domain 1"/>
    <property type="match status" value="1"/>
</dbReference>
<dbReference type="SUPFAM" id="SSF52096">
    <property type="entry name" value="ClpP/crotonase"/>
    <property type="match status" value="1"/>
</dbReference>
<accession>A0ABR6KGM7</accession>
<proteinExistence type="predicted"/>
<evidence type="ECO:0000259" key="1">
    <source>
        <dbReference type="Pfam" id="PF03572"/>
    </source>
</evidence>
<comment type="caution">
    <text evidence="2">The sequence shown here is derived from an EMBL/GenBank/DDBJ whole genome shotgun (WGS) entry which is preliminary data.</text>
</comment>
<evidence type="ECO:0000313" key="2">
    <source>
        <dbReference type="EMBL" id="MBB4620605.1"/>
    </source>
</evidence>
<dbReference type="Proteomes" id="UP000533637">
    <property type="component" value="Unassembled WGS sequence"/>
</dbReference>
<gene>
    <name evidence="2" type="ORF">GGQ57_000479</name>
</gene>
<dbReference type="RefSeq" id="WP_183668741.1">
    <property type="nucleotide sequence ID" value="NZ_BMPB01000010.1"/>
</dbReference>
<dbReference type="InterPro" id="IPR005151">
    <property type="entry name" value="Tail-specific_protease"/>
</dbReference>
<name>A0ABR6KGM7_9BACT</name>
<reference evidence="2 3" key="1">
    <citation type="submission" date="2020-08" db="EMBL/GenBank/DDBJ databases">
        <title>Genomic Encyclopedia of Type Strains, Phase IV (KMG-IV): sequencing the most valuable type-strain genomes for metagenomic binning, comparative biology and taxonomic classification.</title>
        <authorList>
            <person name="Goeker M."/>
        </authorList>
    </citation>
    <scope>NUCLEOTIDE SEQUENCE [LARGE SCALE GENOMIC DNA]</scope>
    <source>
        <strain evidence="2 3">DSM 102983</strain>
    </source>
</reference>
<sequence>MKISFTYVLCLFFTLSIQFSDAQKLSRQEMITDIDYYFDILRNKHPNLYKKYTPMQFDSLQQRLTKQVVDSMDCKDFNRLLLRINGLTDGHTLILTNKVWGRTHEKDSLPYFLIKDSSLFLQNNLILSINKKDVRDVVQEISNMLSWEYSSLLKEEYINSNLPFFCSSFYDIHPPYLICLKNLETGVVKMDTVETKKILYTADYKQTFNFEFFEKDSIAIFHYNSCDIGADLKLFERALSAAFEIMDKEHVKYLFIDITKNGGGNSEYNKLIFKYLNVAKVKDGVSYHVNKSMAKSNAENMMKGWKEQISKEFFLKRWLLNYKVRRFKGAMLNYVETGVLKDKVVYPKNKKGFKGKVFLLQSRKTYSAAIDFAADFRRMKVGIVVGEKAGAPIDFCGNCENYILPNSGISVVCAMSEYKYDSPVTGMDENGILVPDIPYEVFNRKLSLEDYWEIIELNNCSR</sequence>
<protein>
    <recommendedName>
        <fullName evidence="1">Tail specific protease domain-containing protein</fullName>
    </recommendedName>
</protein>
<dbReference type="EMBL" id="JACHOC010000001">
    <property type="protein sequence ID" value="MBB4620605.1"/>
    <property type="molecule type" value="Genomic_DNA"/>
</dbReference>
<dbReference type="Pfam" id="PF03572">
    <property type="entry name" value="Peptidase_S41"/>
    <property type="match status" value="1"/>
</dbReference>
<organism evidence="2 3">
    <name type="scientific">Parabacteroides faecis</name>
    <dbReference type="NCBI Taxonomy" id="1217282"/>
    <lineage>
        <taxon>Bacteria</taxon>
        <taxon>Pseudomonadati</taxon>
        <taxon>Bacteroidota</taxon>
        <taxon>Bacteroidia</taxon>
        <taxon>Bacteroidales</taxon>
        <taxon>Tannerellaceae</taxon>
        <taxon>Parabacteroides</taxon>
    </lineage>
</organism>
<keyword evidence="3" id="KW-1185">Reference proteome</keyword>
<dbReference type="InterPro" id="IPR029045">
    <property type="entry name" value="ClpP/crotonase-like_dom_sf"/>
</dbReference>
<evidence type="ECO:0000313" key="3">
    <source>
        <dbReference type="Proteomes" id="UP000533637"/>
    </source>
</evidence>